<feature type="domain" description="Major facilitator superfamily (MFS) profile" evidence="7">
    <location>
        <begin position="14"/>
        <end position="409"/>
    </location>
</feature>
<evidence type="ECO:0000313" key="8">
    <source>
        <dbReference type="EMBL" id="AKT37551.1"/>
    </source>
</evidence>
<reference evidence="8 9" key="1">
    <citation type="submission" date="2015-07" db="EMBL/GenBank/DDBJ databases">
        <title>Genome analysis of myxobacterium Chondromyces crocatus Cm c5 reveals a high potential for natural compound synthesis and the genetic basis for the loss of fruiting body formation.</title>
        <authorList>
            <person name="Zaburannyi N."/>
            <person name="Bunk B."/>
            <person name="Maier J."/>
            <person name="Overmann J."/>
            <person name="Mueller R."/>
        </authorList>
    </citation>
    <scope>NUCLEOTIDE SEQUENCE [LARGE SCALE GENOMIC DNA]</scope>
    <source>
        <strain evidence="8 9">Cm c5</strain>
    </source>
</reference>
<dbReference type="STRING" id="52.CMC5_016920"/>
<sequence length="429" mass="45503">MLPSVDLSRTRLGRLFLFGALYFAQGVPWGFISLPLSLYLTGQGMGPEAIGKVLALAYLPWSLKLFIAPLSDALDLGRLGRRRPWILASQFGMGATLLALAGLDPKGAMEPFLALIFLHNLFAAAQDVGVDAFAIDVLEEHERGTANGVMWSMKYAGVAVGGGGFAMISGSIGFRGLFLIMATMIFVVAVLPAMVRERPRPARASVLTETPRVLLTTLRSFALRATFFALILYVLAPAGSGLLGAMASPFFKNRLGYSDEEIGALSGLYAAGLSAVGAFAGGVLSDRLGRRRAVLLFTLISAAIHVAFSLLEARWGSRTVVYSLALTGAFADGMLQATYLSLAMDLSNPAVGGTQFTAFMSLANVRNSWTAWLGGRAAERLSAPEMYLLAAASLIAPLVLLPLVNPEQAKRAFRKKDEGPAPEPAPSSG</sequence>
<evidence type="ECO:0000256" key="5">
    <source>
        <dbReference type="ARBA" id="ARBA00023136"/>
    </source>
</evidence>
<dbReference type="PROSITE" id="PS50850">
    <property type="entry name" value="MFS"/>
    <property type="match status" value="1"/>
</dbReference>
<evidence type="ECO:0000313" key="9">
    <source>
        <dbReference type="Proteomes" id="UP000067626"/>
    </source>
</evidence>
<protein>
    <recommendedName>
        <fullName evidence="7">Major facilitator superfamily (MFS) profile domain-containing protein</fullName>
    </recommendedName>
</protein>
<keyword evidence="3 6" id="KW-0812">Transmembrane</keyword>
<keyword evidence="5 6" id="KW-0472">Membrane</keyword>
<feature type="transmembrane region" description="Helical" evidence="6">
    <location>
        <begin position="221"/>
        <end position="242"/>
    </location>
</feature>
<proteinExistence type="predicted"/>
<keyword evidence="9" id="KW-1185">Reference proteome</keyword>
<feature type="transmembrane region" description="Helical" evidence="6">
    <location>
        <begin position="52"/>
        <end position="73"/>
    </location>
</feature>
<evidence type="ECO:0000256" key="2">
    <source>
        <dbReference type="ARBA" id="ARBA00022448"/>
    </source>
</evidence>
<name>A0A0K1E9J2_CHOCO</name>
<accession>A0A0K1E9J2</accession>
<dbReference type="InterPro" id="IPR036259">
    <property type="entry name" value="MFS_trans_sf"/>
</dbReference>
<dbReference type="SUPFAM" id="SSF103473">
    <property type="entry name" value="MFS general substrate transporter"/>
    <property type="match status" value="1"/>
</dbReference>
<evidence type="ECO:0000256" key="3">
    <source>
        <dbReference type="ARBA" id="ARBA00022692"/>
    </source>
</evidence>
<evidence type="ECO:0000259" key="7">
    <source>
        <dbReference type="PROSITE" id="PS50850"/>
    </source>
</evidence>
<dbReference type="PANTHER" id="PTHR12778">
    <property type="entry name" value="SOLUTE CARRIER FAMILY 33 ACETYL-COA TRANSPORTER -RELATED"/>
    <property type="match status" value="1"/>
</dbReference>
<feature type="transmembrane region" description="Helical" evidence="6">
    <location>
        <begin position="386"/>
        <end position="405"/>
    </location>
</feature>
<dbReference type="Gene3D" id="1.20.1250.20">
    <property type="entry name" value="MFS general substrate transporter like domains"/>
    <property type="match status" value="2"/>
</dbReference>
<evidence type="ECO:0000256" key="6">
    <source>
        <dbReference type="SAM" id="Phobius"/>
    </source>
</evidence>
<keyword evidence="2" id="KW-0813">Transport</keyword>
<dbReference type="AlphaFoldDB" id="A0A0K1E9J2"/>
<feature type="transmembrane region" description="Helical" evidence="6">
    <location>
        <begin position="262"/>
        <end position="281"/>
    </location>
</feature>
<dbReference type="Proteomes" id="UP000067626">
    <property type="component" value="Chromosome"/>
</dbReference>
<dbReference type="PANTHER" id="PTHR12778:SF10">
    <property type="entry name" value="MAJOR FACILITATOR SUPERFAMILY DOMAIN-CONTAINING PROTEIN 3"/>
    <property type="match status" value="1"/>
</dbReference>
<dbReference type="OrthoDB" id="9812189at2"/>
<dbReference type="InterPro" id="IPR005829">
    <property type="entry name" value="Sugar_transporter_CS"/>
</dbReference>
<gene>
    <name evidence="8" type="ORF">CMC5_016920</name>
</gene>
<dbReference type="InterPro" id="IPR011701">
    <property type="entry name" value="MFS"/>
</dbReference>
<dbReference type="Pfam" id="PF07690">
    <property type="entry name" value="MFS_1"/>
    <property type="match status" value="1"/>
</dbReference>
<dbReference type="PROSITE" id="PS00216">
    <property type="entry name" value="SUGAR_TRANSPORT_1"/>
    <property type="match status" value="1"/>
</dbReference>
<feature type="transmembrane region" description="Helical" evidence="6">
    <location>
        <begin position="293"/>
        <end position="311"/>
    </location>
</feature>
<dbReference type="GO" id="GO:0022857">
    <property type="term" value="F:transmembrane transporter activity"/>
    <property type="evidence" value="ECO:0007669"/>
    <property type="project" value="InterPro"/>
</dbReference>
<feature type="transmembrane region" description="Helical" evidence="6">
    <location>
        <begin position="172"/>
        <end position="195"/>
    </location>
</feature>
<dbReference type="InterPro" id="IPR020846">
    <property type="entry name" value="MFS_dom"/>
</dbReference>
<evidence type="ECO:0000256" key="4">
    <source>
        <dbReference type="ARBA" id="ARBA00022989"/>
    </source>
</evidence>
<dbReference type="InterPro" id="IPR004752">
    <property type="entry name" value="AmpG_permease/AT-1"/>
</dbReference>
<keyword evidence="4 6" id="KW-1133">Transmembrane helix</keyword>
<feature type="transmembrane region" description="Helical" evidence="6">
    <location>
        <begin position="85"/>
        <end position="103"/>
    </location>
</feature>
<feature type="transmembrane region" description="Helical" evidence="6">
    <location>
        <begin position="12"/>
        <end position="32"/>
    </location>
</feature>
<dbReference type="GO" id="GO:0016020">
    <property type="term" value="C:membrane"/>
    <property type="evidence" value="ECO:0007669"/>
    <property type="project" value="UniProtKB-SubCell"/>
</dbReference>
<comment type="subcellular location">
    <subcellularLocation>
        <location evidence="1">Membrane</location>
        <topology evidence="1">Multi-pass membrane protein</topology>
    </subcellularLocation>
</comment>
<dbReference type="EMBL" id="CP012159">
    <property type="protein sequence ID" value="AKT37551.1"/>
    <property type="molecule type" value="Genomic_DNA"/>
</dbReference>
<organism evidence="8 9">
    <name type="scientific">Chondromyces crocatus</name>
    <dbReference type="NCBI Taxonomy" id="52"/>
    <lineage>
        <taxon>Bacteria</taxon>
        <taxon>Pseudomonadati</taxon>
        <taxon>Myxococcota</taxon>
        <taxon>Polyangia</taxon>
        <taxon>Polyangiales</taxon>
        <taxon>Polyangiaceae</taxon>
        <taxon>Chondromyces</taxon>
    </lineage>
</organism>
<evidence type="ECO:0000256" key="1">
    <source>
        <dbReference type="ARBA" id="ARBA00004141"/>
    </source>
</evidence>
<dbReference type="KEGG" id="ccro:CMC5_016920"/>